<feature type="transmembrane region" description="Helical" evidence="1">
    <location>
        <begin position="14"/>
        <end position="40"/>
    </location>
</feature>
<organism evidence="2 3">
    <name type="scientific">Romanomermis culicivorax</name>
    <name type="common">Nematode worm</name>
    <dbReference type="NCBI Taxonomy" id="13658"/>
    <lineage>
        <taxon>Eukaryota</taxon>
        <taxon>Metazoa</taxon>
        <taxon>Ecdysozoa</taxon>
        <taxon>Nematoda</taxon>
        <taxon>Enoplea</taxon>
        <taxon>Dorylaimia</taxon>
        <taxon>Mermithida</taxon>
        <taxon>Mermithoidea</taxon>
        <taxon>Mermithidae</taxon>
        <taxon>Romanomermis</taxon>
    </lineage>
</organism>
<keyword evidence="1" id="KW-1133">Transmembrane helix</keyword>
<proteinExistence type="predicted"/>
<dbReference type="AlphaFoldDB" id="A0A915IGC5"/>
<evidence type="ECO:0000313" key="2">
    <source>
        <dbReference type="Proteomes" id="UP000887565"/>
    </source>
</evidence>
<feature type="transmembrane region" description="Helical" evidence="1">
    <location>
        <begin position="46"/>
        <end position="62"/>
    </location>
</feature>
<keyword evidence="1" id="KW-0812">Transmembrane</keyword>
<reference evidence="3" key="1">
    <citation type="submission" date="2022-11" db="UniProtKB">
        <authorList>
            <consortium name="WormBaseParasite"/>
        </authorList>
    </citation>
    <scope>IDENTIFICATION</scope>
</reference>
<accession>A0A915IGC5</accession>
<dbReference type="WBParaSite" id="nRc.2.0.1.t12854-RA">
    <property type="protein sequence ID" value="nRc.2.0.1.t12854-RA"/>
    <property type="gene ID" value="nRc.2.0.1.g12854"/>
</dbReference>
<evidence type="ECO:0000256" key="1">
    <source>
        <dbReference type="SAM" id="Phobius"/>
    </source>
</evidence>
<keyword evidence="2" id="KW-1185">Reference proteome</keyword>
<sequence>MVAMVASIGGRSRLLLIVATGVIFLVIAVIVITMGVTGIVMAIKANGARVAIATVVGGIAALR</sequence>
<evidence type="ECO:0000313" key="3">
    <source>
        <dbReference type="WBParaSite" id="nRc.2.0.1.t12854-RA"/>
    </source>
</evidence>
<protein>
    <submittedName>
        <fullName evidence="3">Uncharacterized protein</fullName>
    </submittedName>
</protein>
<name>A0A915IGC5_ROMCU</name>
<keyword evidence="1" id="KW-0472">Membrane</keyword>
<dbReference type="Proteomes" id="UP000887565">
    <property type="component" value="Unplaced"/>
</dbReference>